<sequence>MLFMEFGLSHDLTVVLAPLWWIFTLVPCYLPNSPQSSLSPLYRDLLHLSRGSFENSISTSTR</sequence>
<evidence type="ECO:0000313" key="1">
    <source>
        <dbReference type="EMBL" id="JAP09499.1"/>
    </source>
</evidence>
<accession>A0A0V0GQB5</accession>
<reference evidence="1" key="1">
    <citation type="submission" date="2015-12" db="EMBL/GenBank/DDBJ databases">
        <title>Gene expression during late stages of embryo sac development: a critical building block for successful pollen-pistil interactions.</title>
        <authorList>
            <person name="Liu Y."/>
            <person name="Joly V."/>
            <person name="Sabar M."/>
            <person name="Matton D.P."/>
        </authorList>
    </citation>
    <scope>NUCLEOTIDE SEQUENCE</scope>
</reference>
<dbReference type="AlphaFoldDB" id="A0A0V0GQB5"/>
<protein>
    <submittedName>
        <fullName evidence="1">Putative ovule protein</fullName>
    </submittedName>
</protein>
<dbReference type="EMBL" id="GEDG01034901">
    <property type="protein sequence ID" value="JAP09499.1"/>
    <property type="molecule type" value="Transcribed_RNA"/>
</dbReference>
<name>A0A0V0GQB5_SOLCH</name>
<organism evidence="1">
    <name type="scientific">Solanum chacoense</name>
    <name type="common">Chaco potato</name>
    <dbReference type="NCBI Taxonomy" id="4108"/>
    <lineage>
        <taxon>Eukaryota</taxon>
        <taxon>Viridiplantae</taxon>
        <taxon>Streptophyta</taxon>
        <taxon>Embryophyta</taxon>
        <taxon>Tracheophyta</taxon>
        <taxon>Spermatophyta</taxon>
        <taxon>Magnoliopsida</taxon>
        <taxon>eudicotyledons</taxon>
        <taxon>Gunneridae</taxon>
        <taxon>Pentapetalae</taxon>
        <taxon>asterids</taxon>
        <taxon>lamiids</taxon>
        <taxon>Solanales</taxon>
        <taxon>Solanaceae</taxon>
        <taxon>Solanoideae</taxon>
        <taxon>Solaneae</taxon>
        <taxon>Solanum</taxon>
    </lineage>
</organism>
<proteinExistence type="predicted"/>